<reference evidence="2" key="1">
    <citation type="submission" date="2020-01" db="EMBL/GenBank/DDBJ databases">
        <authorList>
            <person name="Meier V. D."/>
            <person name="Meier V D."/>
        </authorList>
    </citation>
    <scope>NUCLEOTIDE SEQUENCE</scope>
    <source>
        <strain evidence="2">HLG_WM_MAG_10</strain>
    </source>
</reference>
<keyword evidence="1" id="KW-0812">Transmembrane</keyword>
<keyword evidence="1" id="KW-1133">Transmembrane helix</keyword>
<dbReference type="EMBL" id="CACVAQ010000219">
    <property type="protein sequence ID" value="CAA6814748.1"/>
    <property type="molecule type" value="Genomic_DNA"/>
</dbReference>
<organism evidence="2">
    <name type="scientific">uncultured Aureispira sp</name>
    <dbReference type="NCBI Taxonomy" id="1331704"/>
    <lineage>
        <taxon>Bacteria</taxon>
        <taxon>Pseudomonadati</taxon>
        <taxon>Bacteroidota</taxon>
        <taxon>Saprospiria</taxon>
        <taxon>Saprospirales</taxon>
        <taxon>Saprospiraceae</taxon>
        <taxon>Aureispira</taxon>
        <taxon>environmental samples</taxon>
    </lineage>
</organism>
<dbReference type="PANTHER" id="PTHR35868:SF4">
    <property type="entry name" value="DUF2804 DOMAIN-CONTAINING PROTEIN"/>
    <property type="match status" value="1"/>
</dbReference>
<dbReference type="Pfam" id="PF10974">
    <property type="entry name" value="DUF2804"/>
    <property type="match status" value="1"/>
</dbReference>
<accession>A0A6S6TIQ3</accession>
<dbReference type="InterPro" id="IPR021243">
    <property type="entry name" value="DUF2804"/>
</dbReference>
<sequence length="330" mass="37795">MNLHKKKILSSIPSLLSDEKIQAFGVYDNLVADTSTNEWDGSKGWKSARRWQRKSWLFFGAYSADLFVGFAIVDAGFLGKAFCYVYRPKTGELLENGIDRPFAFDPNFEADLNSYWQLGQYEILTKKGQMHFNFKGKKFQLSMQCTNNEQGLSFLCPSTGGSRPFHYTYKNLLLPTNIQLKQKGETQFFNNLPGSIDFSKGYPPKHSNWNWTSFLGQLEDGTPVGINVVDQFNQNMENVVWLGTERILIGNVGYQYNKPLTQSIWKVRSLNGDLELSMQAKGARKENINVKFLKSKFTQVFGQIEGKIRHQGVWKKLTGYGVMEEHEAIW</sequence>
<feature type="transmembrane region" description="Helical" evidence="1">
    <location>
        <begin position="56"/>
        <end position="78"/>
    </location>
</feature>
<evidence type="ECO:0000256" key="1">
    <source>
        <dbReference type="SAM" id="Phobius"/>
    </source>
</evidence>
<keyword evidence="1" id="KW-0472">Membrane</keyword>
<dbReference type="AlphaFoldDB" id="A0A6S6TIQ3"/>
<dbReference type="PANTHER" id="PTHR35868">
    <property type="entry name" value="DUF2804 DOMAIN-CONTAINING PROTEIN-RELATED"/>
    <property type="match status" value="1"/>
</dbReference>
<name>A0A6S6TIQ3_9BACT</name>
<protein>
    <recommendedName>
        <fullName evidence="3">DUF2804 domain-containing protein</fullName>
    </recommendedName>
</protein>
<evidence type="ECO:0000313" key="2">
    <source>
        <dbReference type="EMBL" id="CAA6814748.1"/>
    </source>
</evidence>
<proteinExistence type="predicted"/>
<gene>
    <name evidence="2" type="ORF">HELGO_WM41321</name>
</gene>
<evidence type="ECO:0008006" key="3">
    <source>
        <dbReference type="Google" id="ProtNLM"/>
    </source>
</evidence>